<evidence type="ECO:0000256" key="1">
    <source>
        <dbReference type="SAM" id="Coils"/>
    </source>
</evidence>
<gene>
    <name evidence="3" type="ORF">Mame_02582</name>
</gene>
<evidence type="ECO:0000259" key="2">
    <source>
        <dbReference type="Pfam" id="PF06791"/>
    </source>
</evidence>
<feature type="coiled-coil region" evidence="1">
    <location>
        <begin position="452"/>
        <end position="479"/>
    </location>
</feature>
<dbReference type="STRING" id="1122214.Mame_02582"/>
<protein>
    <submittedName>
        <fullName evidence="3">Phage-related minor tail protein</fullName>
    </submittedName>
</protein>
<dbReference type="Pfam" id="PF06791">
    <property type="entry name" value="TMP_2"/>
    <property type="match status" value="1"/>
</dbReference>
<feature type="domain" description="Bacteriophage tail tape measure N-terminal" evidence="2">
    <location>
        <begin position="146"/>
        <end position="350"/>
    </location>
</feature>
<dbReference type="RefSeq" id="WP_018066403.1">
    <property type="nucleotide sequence ID" value="NZ_AQWH01000023.1"/>
</dbReference>
<dbReference type="EMBL" id="CP020330">
    <property type="protein sequence ID" value="AQZ51908.1"/>
    <property type="molecule type" value="Genomic_DNA"/>
</dbReference>
<dbReference type="eggNOG" id="COG5281">
    <property type="taxonomic scope" value="Bacteria"/>
</dbReference>
<feature type="coiled-coil region" evidence="1">
    <location>
        <begin position="753"/>
        <end position="787"/>
    </location>
</feature>
<keyword evidence="4" id="KW-1185">Reference proteome</keyword>
<name>A0A1U9Z2K6_9HYPH</name>
<proteinExistence type="predicted"/>
<evidence type="ECO:0000313" key="4">
    <source>
        <dbReference type="Proteomes" id="UP000191135"/>
    </source>
</evidence>
<keyword evidence="1" id="KW-0175">Coiled coil</keyword>
<evidence type="ECO:0000313" key="3">
    <source>
        <dbReference type="EMBL" id="AQZ51908.1"/>
    </source>
</evidence>
<dbReference type="Proteomes" id="UP000191135">
    <property type="component" value="Chromosome"/>
</dbReference>
<dbReference type="eggNOG" id="COG1511">
    <property type="taxonomic scope" value="Bacteria"/>
</dbReference>
<dbReference type="eggNOG" id="COG5283">
    <property type="taxonomic scope" value="Bacteria"/>
</dbReference>
<accession>A0A1U9Z2K6</accession>
<dbReference type="InterPro" id="IPR009628">
    <property type="entry name" value="Phage_tape_measure_N"/>
</dbReference>
<sequence length="1318" mass="137171">MAQPMKASILLAVDNSDARRGLKETQSDFDATGAAARSAEPHVQRLVEATTGLGRAQSANRNRGEDIAAYGAQLDGLRAKYNPLFAVTQRYRQEVAEIREAQRLGAISTDEMTTAISRQRQATLAAIDSIKGRTAMGGLAGVNDNGARFRRQNLTYQLFDIGQTAAMGMNPAMIMAQQGPQIVQLYAGQGGVNMALKDFGSILGGLTRLINPVTLGIGGLTAAVGIGAAAYGSYLSSTKAVETAAAGLGRTVAGTAAEMQASAEAGAAAAGISVAAARSMQTAFLRTGKIGSENFEKLIGLSDDFAATMGMASAEAGDALADLFSDPAKAADTLSRQYNLIDAATARQVRNLSAQNRLIEAQALILDQLPGKLADAGEASTRLGRAWKAMREDAANLFGAVGAGVNYMIDGPSDETRLERLREQQAELYERIRRPDDGLLAGAVRGQMYRDVAEIELQIGVLTSRLNEAETKRAEAEARQRVTAASTIADASPALSTINQVEAYQNQIAALQSGIGSLTPADIDAGEGDRLNKALEAKERALDGLLTKQPRLNDLDRLDIQIANERNPVLQAELEARRKRLELQGQEIAQATADAEVQRAYDRVIETTIASGKAQIDQINAETEIRASLEAQVAAGALSAADANRILQEELQLRPLIAAATEAEGEKKRRLEGIVTGLKEAYAAAAEEARAESNRDAIRSRQESIAGLKLELGLIGATSAERRRAIAVFEEQQKLIREGIALDSAAAQSRLGLAAAEAEVASAVERAEASRERALNHAESIEQLRAEAALVGASETARRRELAVLEEMQAIRREGLSLGGEEAQQRIQNVRVIADQTAELERMRDAWGEVKSAGESAIDAIFNFQDLKDGDFGSIFDNLTSSLGQSLMDLTLNNPLKNAWLGTNYGTLGDVMNRPAGGLFSAFTGQSVGAMNVQAASVIVNGGIASGAGGLLSGFAANDNAAGLGGGLAASGVDKAFGLIGATESNGLSDINAFLRAGGVDINAAQTQWCAGFVNSALAQVGIDGSGSLVANAFQNWGVQVDPASLMRGDVLLNTRGLGAGEMGGHVGLATGASRLLDDGLQLQMLSGNTSNGVGLSWANAADLQVRRATEAANALSGLAGNAGIATDGLGTLGNGLNQFGGLLSSYQPSGGAGGGLLSALGSLFGIGGGTSQLDIARANIAAGTAGLYNVGGYTGPGGVHEPAGVVHKGEVVWSQSDIARAGGVRVVEAMRLGKRGYAKGGVVESLPFAAPASNDNAGSAARPSIAISISLDGAQGDREIEQKSRQAAYAGMKQALDEYDAQFNDKVAAAVDRPRWR</sequence>
<dbReference type="OrthoDB" id="7904110at2"/>
<reference evidence="3 4" key="1">
    <citation type="submission" date="2017-03" db="EMBL/GenBank/DDBJ databases">
        <title>Foreign affairs: Plasmid Transfer between Roseobacters and Rhizobia.</title>
        <authorList>
            <person name="Bartling P."/>
            <person name="Bunk B."/>
            <person name="Overmann J."/>
            <person name="Brinkmann H."/>
            <person name="Petersen J."/>
        </authorList>
    </citation>
    <scope>NUCLEOTIDE SEQUENCE [LARGE SCALE GENOMIC DNA]</scope>
    <source>
        <strain evidence="3 4">MACL11</strain>
    </source>
</reference>
<organism evidence="3 4">
    <name type="scientific">Martelella mediterranea DSM 17316</name>
    <dbReference type="NCBI Taxonomy" id="1122214"/>
    <lineage>
        <taxon>Bacteria</taxon>
        <taxon>Pseudomonadati</taxon>
        <taxon>Pseudomonadota</taxon>
        <taxon>Alphaproteobacteria</taxon>
        <taxon>Hyphomicrobiales</taxon>
        <taxon>Aurantimonadaceae</taxon>
        <taxon>Martelella</taxon>
    </lineage>
</organism>
<dbReference type="KEGG" id="mmed:Mame_02582"/>